<protein>
    <submittedName>
        <fullName evidence="2">Uncharacterized protein</fullName>
    </submittedName>
</protein>
<keyword evidence="3" id="KW-1185">Reference proteome</keyword>
<keyword evidence="1" id="KW-1133">Transmembrane helix</keyword>
<proteinExistence type="predicted"/>
<organism evidence="2 3">
    <name type="scientific">Atribacter laminatus</name>
    <dbReference type="NCBI Taxonomy" id="2847778"/>
    <lineage>
        <taxon>Bacteria</taxon>
        <taxon>Pseudomonadati</taxon>
        <taxon>Atribacterota</taxon>
        <taxon>Atribacteria</taxon>
        <taxon>Atribacterales</taxon>
        <taxon>Atribacteraceae</taxon>
        <taxon>Atribacter</taxon>
    </lineage>
</organism>
<evidence type="ECO:0000313" key="2">
    <source>
        <dbReference type="EMBL" id="QPM68657.1"/>
    </source>
</evidence>
<reference evidence="2 3" key="1">
    <citation type="journal article" date="2021" name="Nat. Commun.">
        <title>Isolation of a member of the candidate phylum Atribacteria reveals a unique cell membrane structure.</title>
        <authorList>
            <person name="Taiki K."/>
            <person name="Nobu M.K."/>
            <person name="Kusada H."/>
            <person name="Meng X.-Y."/>
            <person name="Hosoki N."/>
            <person name="Uematsu K."/>
            <person name="Yoshioka H."/>
            <person name="Kamagata Y."/>
            <person name="Tamaki H."/>
        </authorList>
    </citation>
    <scope>NUCLEOTIDE SEQUENCE [LARGE SCALE GENOMIC DNA]</scope>
    <source>
        <strain evidence="2 3">RT761</strain>
    </source>
</reference>
<feature type="transmembrane region" description="Helical" evidence="1">
    <location>
        <begin position="12"/>
        <end position="33"/>
    </location>
</feature>
<name>A0A7T1F3A7_ATRLM</name>
<dbReference type="Proteomes" id="UP000594463">
    <property type="component" value="Chromosome"/>
</dbReference>
<accession>A0A7T1F3A7</accession>
<dbReference type="RefSeq" id="WP_218111153.1">
    <property type="nucleotide sequence ID" value="NZ_CP065383.1"/>
</dbReference>
<gene>
    <name evidence="2" type="ORF">RT761_01879</name>
</gene>
<evidence type="ECO:0000256" key="1">
    <source>
        <dbReference type="SAM" id="Phobius"/>
    </source>
</evidence>
<sequence length="291" mass="32213">MKSRIFLRRLILYLEINLGLFILIFILCPAYTYELNQFYGNHTKENSIQNLITNQTVGITDNNARFVQDNSHVPMINPGNNKPIELVLTPMVTDEENGGADKKQEGEGVARESDYFQEGDFVTVQPFLFDAIGNGPVYGWTWLTQTGDRASWTFKLKPGSVNVKTAALNFSFLVTNGVNGGSGYTSNPKVKIFDLNGNELGSSALQLTNTFRPKYSGNTVGIGYPASGAIESSLLRQLVSQGQSFVVSIEWPTPDKHHIAAKKDSVLLAYVISVEMTGRSEQNFTTQRGRK</sequence>
<evidence type="ECO:0000313" key="3">
    <source>
        <dbReference type="Proteomes" id="UP000594463"/>
    </source>
</evidence>
<dbReference type="AlphaFoldDB" id="A0A7T1F3A7"/>
<dbReference type="EMBL" id="CP065383">
    <property type="protein sequence ID" value="QPM68657.1"/>
    <property type="molecule type" value="Genomic_DNA"/>
</dbReference>
<keyword evidence="1" id="KW-0812">Transmembrane</keyword>
<dbReference type="KEGG" id="alam:RT761_01879"/>
<keyword evidence="1" id="KW-0472">Membrane</keyword>